<comment type="caution">
    <text evidence="3">The sequence shown here is derived from an EMBL/GenBank/DDBJ whole genome shotgun (WGS) entry which is preliminary data.</text>
</comment>
<reference evidence="4" key="1">
    <citation type="submission" date="2017-09" db="EMBL/GenBank/DDBJ databases">
        <authorList>
            <person name="Zhang Y."/>
            <person name="Huang X."/>
            <person name="Liu J."/>
            <person name="Lu L."/>
            <person name="Peng K."/>
        </authorList>
    </citation>
    <scope>NUCLEOTIDE SEQUENCE [LARGE SCALE GENOMIC DNA]</scope>
    <source>
        <strain evidence="4">S-XJ-1</strain>
    </source>
</reference>
<feature type="domain" description="HTH-like" evidence="2">
    <location>
        <begin position="2"/>
        <end position="46"/>
    </location>
</feature>
<sequence length="74" mass="8759">MYEENYHVYGARKMWKEMGRAGHQVARCTVERLMRAERLKGVQRAKSPRTTRPKAETERPADLVERKFVAERPN</sequence>
<proteinExistence type="predicted"/>
<name>A0A2A2WKK7_9ACTN</name>
<dbReference type="Pfam" id="PF13276">
    <property type="entry name" value="HTH_21"/>
    <property type="match status" value="1"/>
</dbReference>
<evidence type="ECO:0000313" key="4">
    <source>
        <dbReference type="Proteomes" id="UP000218810"/>
    </source>
</evidence>
<feature type="compositionally biased region" description="Basic and acidic residues" evidence="1">
    <location>
        <begin position="53"/>
        <end position="74"/>
    </location>
</feature>
<accession>A0A2A2WKK7</accession>
<organism evidence="3 4">
    <name type="scientific">Dietzia natronolimnaea</name>
    <dbReference type="NCBI Taxonomy" id="161920"/>
    <lineage>
        <taxon>Bacteria</taxon>
        <taxon>Bacillati</taxon>
        <taxon>Actinomycetota</taxon>
        <taxon>Actinomycetes</taxon>
        <taxon>Mycobacteriales</taxon>
        <taxon>Dietziaceae</taxon>
        <taxon>Dietzia</taxon>
    </lineage>
</organism>
<dbReference type="OrthoDB" id="4469055at2"/>
<dbReference type="InterPro" id="IPR025948">
    <property type="entry name" value="HTH-like_dom"/>
</dbReference>
<gene>
    <name evidence="3" type="ORF">CEY15_17435</name>
</gene>
<keyword evidence="4" id="KW-1185">Reference proteome</keyword>
<protein>
    <recommendedName>
        <fullName evidence="2">HTH-like domain-containing protein</fullName>
    </recommendedName>
</protein>
<evidence type="ECO:0000259" key="2">
    <source>
        <dbReference type="Pfam" id="PF13276"/>
    </source>
</evidence>
<dbReference type="Proteomes" id="UP000218810">
    <property type="component" value="Unassembled WGS sequence"/>
</dbReference>
<evidence type="ECO:0000256" key="1">
    <source>
        <dbReference type="SAM" id="MobiDB-lite"/>
    </source>
</evidence>
<dbReference type="AlphaFoldDB" id="A0A2A2WKK7"/>
<dbReference type="RefSeq" id="WP_095719469.1">
    <property type="nucleotide sequence ID" value="NZ_NTGA01000061.1"/>
</dbReference>
<evidence type="ECO:0000313" key="3">
    <source>
        <dbReference type="EMBL" id="PAY21722.1"/>
    </source>
</evidence>
<feature type="region of interest" description="Disordered" evidence="1">
    <location>
        <begin position="39"/>
        <end position="74"/>
    </location>
</feature>
<feature type="compositionally biased region" description="Basic residues" evidence="1">
    <location>
        <begin position="41"/>
        <end position="52"/>
    </location>
</feature>
<dbReference type="EMBL" id="NTGA01000061">
    <property type="protein sequence ID" value="PAY21722.1"/>
    <property type="molecule type" value="Genomic_DNA"/>
</dbReference>